<accession>A0AAV6JMD6</accession>
<dbReference type="InterPro" id="IPR029054">
    <property type="entry name" value="dUTPase-like"/>
</dbReference>
<evidence type="ECO:0000256" key="1">
    <source>
        <dbReference type="ARBA" id="ARBA00005142"/>
    </source>
</evidence>
<evidence type="ECO:0000256" key="2">
    <source>
        <dbReference type="ARBA" id="ARBA00006581"/>
    </source>
</evidence>
<dbReference type="Proteomes" id="UP000823749">
    <property type="component" value="Chromosome 7"/>
</dbReference>
<reference evidence="7" key="1">
    <citation type="submission" date="2020-08" db="EMBL/GenBank/DDBJ databases">
        <title>Plant Genome Project.</title>
        <authorList>
            <person name="Zhang R.-G."/>
        </authorList>
    </citation>
    <scope>NUCLEOTIDE SEQUENCE</scope>
    <source>
        <strain evidence="7">WSP0</strain>
        <tissue evidence="7">Leaf</tissue>
    </source>
</reference>
<evidence type="ECO:0000256" key="4">
    <source>
        <dbReference type="ARBA" id="ARBA00023080"/>
    </source>
</evidence>
<dbReference type="SUPFAM" id="SSF51283">
    <property type="entry name" value="dUTPase-like"/>
    <property type="match status" value="1"/>
</dbReference>
<dbReference type="GO" id="GO:0000287">
    <property type="term" value="F:magnesium ion binding"/>
    <property type="evidence" value="ECO:0007669"/>
    <property type="project" value="InterPro"/>
</dbReference>
<feature type="compositionally biased region" description="Low complexity" evidence="5">
    <location>
        <begin position="69"/>
        <end position="79"/>
    </location>
</feature>
<gene>
    <name evidence="7" type="ORF">RHGRI_021977</name>
</gene>
<evidence type="ECO:0000259" key="6">
    <source>
        <dbReference type="Pfam" id="PF00692"/>
    </source>
</evidence>
<comment type="caution">
    <text evidence="7">The sequence shown here is derived from an EMBL/GenBank/DDBJ whole genome shotgun (WGS) entry which is preliminary data.</text>
</comment>
<name>A0AAV6JMD6_9ERIC</name>
<dbReference type="PANTHER" id="PTHR11241:SF0">
    <property type="entry name" value="DEOXYURIDINE 5'-TRIPHOSPHATE NUCLEOTIDOHYDROLASE"/>
    <property type="match status" value="1"/>
</dbReference>
<evidence type="ECO:0000256" key="3">
    <source>
        <dbReference type="ARBA" id="ARBA00012379"/>
    </source>
</evidence>
<organism evidence="7 8">
    <name type="scientific">Rhododendron griersonianum</name>
    <dbReference type="NCBI Taxonomy" id="479676"/>
    <lineage>
        <taxon>Eukaryota</taxon>
        <taxon>Viridiplantae</taxon>
        <taxon>Streptophyta</taxon>
        <taxon>Embryophyta</taxon>
        <taxon>Tracheophyta</taxon>
        <taxon>Spermatophyta</taxon>
        <taxon>Magnoliopsida</taxon>
        <taxon>eudicotyledons</taxon>
        <taxon>Gunneridae</taxon>
        <taxon>Pentapetalae</taxon>
        <taxon>asterids</taxon>
        <taxon>Ericales</taxon>
        <taxon>Ericaceae</taxon>
        <taxon>Ericoideae</taxon>
        <taxon>Rhodoreae</taxon>
        <taxon>Rhododendron</taxon>
    </lineage>
</organism>
<dbReference type="GO" id="GO:0046081">
    <property type="term" value="P:dUTP catabolic process"/>
    <property type="evidence" value="ECO:0007669"/>
    <property type="project" value="InterPro"/>
</dbReference>
<proteinExistence type="inferred from homology"/>
<feature type="domain" description="dUTPase-like" evidence="6">
    <location>
        <begin position="127"/>
        <end position="175"/>
    </location>
</feature>
<feature type="compositionally biased region" description="Polar residues" evidence="5">
    <location>
        <begin position="85"/>
        <end position="95"/>
    </location>
</feature>
<comment type="similarity">
    <text evidence="2">Belongs to the dUTPase family.</text>
</comment>
<dbReference type="Gene3D" id="2.70.40.10">
    <property type="match status" value="1"/>
</dbReference>
<dbReference type="GO" id="GO:0004170">
    <property type="term" value="F:dUTP diphosphatase activity"/>
    <property type="evidence" value="ECO:0007669"/>
    <property type="project" value="UniProtKB-EC"/>
</dbReference>
<dbReference type="InterPro" id="IPR036157">
    <property type="entry name" value="dUTPase-like_sf"/>
</dbReference>
<dbReference type="Pfam" id="PF00692">
    <property type="entry name" value="dUTPase"/>
    <property type="match status" value="1"/>
</dbReference>
<evidence type="ECO:0000313" key="8">
    <source>
        <dbReference type="Proteomes" id="UP000823749"/>
    </source>
</evidence>
<dbReference type="GO" id="GO:0006226">
    <property type="term" value="P:dUMP biosynthetic process"/>
    <property type="evidence" value="ECO:0007669"/>
    <property type="project" value="InterPro"/>
</dbReference>
<dbReference type="EC" id="3.6.1.23" evidence="3"/>
<sequence>MSESRNILHQDTLSVSLSSQVLHPINAKANGGNIWRHPVEHMLRGRIFWGRYALSLSISPPPFAIPNSSTTLSSLSSPPMADQNPEINGSETNEPSPKIQKLEQNGVRGTPNSVTNPFLKVKKLSEKAVLPSRASPLSAGYDLSSATEVKVPARGKALVPTDLSIAVPEGTYARIGNLSLSLSMNVLPVGLKESRELPMRQVKMRTHFNFAWGATNWASESFRQPKINAVGMKQMLANRKHPATLLVLENFQANNTSRGLG</sequence>
<dbReference type="EMBL" id="JACTNZ010000007">
    <property type="protein sequence ID" value="KAG5542292.1"/>
    <property type="molecule type" value="Genomic_DNA"/>
</dbReference>
<feature type="region of interest" description="Disordered" evidence="5">
    <location>
        <begin position="69"/>
        <end position="98"/>
    </location>
</feature>
<evidence type="ECO:0000313" key="7">
    <source>
        <dbReference type="EMBL" id="KAG5542292.1"/>
    </source>
</evidence>
<dbReference type="AlphaFoldDB" id="A0AAV6JMD6"/>
<keyword evidence="4" id="KW-0546">Nucleotide metabolism</keyword>
<dbReference type="PANTHER" id="PTHR11241">
    <property type="entry name" value="DEOXYURIDINE 5'-TRIPHOSPHATE NUCLEOTIDOHYDROLASE"/>
    <property type="match status" value="1"/>
</dbReference>
<evidence type="ECO:0000256" key="5">
    <source>
        <dbReference type="SAM" id="MobiDB-lite"/>
    </source>
</evidence>
<keyword evidence="8" id="KW-1185">Reference proteome</keyword>
<dbReference type="InterPro" id="IPR008181">
    <property type="entry name" value="dUTPase"/>
</dbReference>
<protein>
    <recommendedName>
        <fullName evidence="3">dUTP diphosphatase</fullName>
        <ecNumber evidence="3">3.6.1.23</ecNumber>
    </recommendedName>
</protein>
<comment type="pathway">
    <text evidence="1">Pyrimidine metabolism; dUMP biosynthesis; dUMP from dCTP (dUTP route): step 2/2.</text>
</comment>